<evidence type="ECO:0000256" key="7">
    <source>
        <dbReference type="ARBA" id="ARBA00022840"/>
    </source>
</evidence>
<evidence type="ECO:0000313" key="16">
    <source>
        <dbReference type="Proteomes" id="UP000824005"/>
    </source>
</evidence>
<dbReference type="EC" id="2.7.13.3" evidence="2"/>
<feature type="compositionally biased region" description="Low complexity" evidence="10">
    <location>
        <begin position="243"/>
        <end position="258"/>
    </location>
</feature>
<feature type="transmembrane region" description="Helical" evidence="11">
    <location>
        <begin position="129"/>
        <end position="150"/>
    </location>
</feature>
<name>A0A9D1YU30_9MICO</name>
<dbReference type="SUPFAM" id="SSF55874">
    <property type="entry name" value="ATPase domain of HSP90 chaperone/DNA topoisomerase II/histidine kinase"/>
    <property type="match status" value="1"/>
</dbReference>
<feature type="transmembrane region" description="Helical" evidence="11">
    <location>
        <begin position="28"/>
        <end position="48"/>
    </location>
</feature>
<dbReference type="CDD" id="cd16917">
    <property type="entry name" value="HATPase_UhpB-NarQ-NarX-like"/>
    <property type="match status" value="1"/>
</dbReference>
<keyword evidence="11" id="KW-0472">Membrane</keyword>
<dbReference type="Proteomes" id="UP000824005">
    <property type="component" value="Unassembled WGS sequence"/>
</dbReference>
<dbReference type="Gene3D" id="3.30.565.10">
    <property type="entry name" value="Histidine kinase-like ATPase, C-terminal domain"/>
    <property type="match status" value="1"/>
</dbReference>
<keyword evidence="8" id="KW-0902">Two-component regulatory system</keyword>
<feature type="transmembrane region" description="Helical" evidence="11">
    <location>
        <begin position="432"/>
        <end position="453"/>
    </location>
</feature>
<dbReference type="Pfam" id="PF02518">
    <property type="entry name" value="HATPase_c"/>
    <property type="match status" value="1"/>
</dbReference>
<dbReference type="GO" id="GO:0046983">
    <property type="term" value="F:protein dimerization activity"/>
    <property type="evidence" value="ECO:0007669"/>
    <property type="project" value="InterPro"/>
</dbReference>
<feature type="transmembrane region" description="Helical" evidence="11">
    <location>
        <begin position="316"/>
        <end position="335"/>
    </location>
</feature>
<feature type="transmembrane region" description="Helical" evidence="11">
    <location>
        <begin position="394"/>
        <end position="412"/>
    </location>
</feature>
<comment type="catalytic activity">
    <reaction evidence="1">
        <text>ATP + protein L-histidine = ADP + protein N-phospho-L-histidine.</text>
        <dbReference type="EC" id="2.7.13.3"/>
    </reaction>
</comment>
<evidence type="ECO:0000259" key="12">
    <source>
        <dbReference type="Pfam" id="PF02518"/>
    </source>
</evidence>
<keyword evidence="9" id="KW-0175">Coiled coil</keyword>
<dbReference type="GO" id="GO:0016020">
    <property type="term" value="C:membrane"/>
    <property type="evidence" value="ECO:0007669"/>
    <property type="project" value="InterPro"/>
</dbReference>
<feature type="transmembrane region" description="Helical" evidence="11">
    <location>
        <begin position="365"/>
        <end position="382"/>
    </location>
</feature>
<evidence type="ECO:0000256" key="3">
    <source>
        <dbReference type="ARBA" id="ARBA00022553"/>
    </source>
</evidence>
<dbReference type="InterPro" id="IPR025828">
    <property type="entry name" value="Put_sensor_dom"/>
</dbReference>
<keyword evidence="11" id="KW-1133">Transmembrane helix</keyword>
<evidence type="ECO:0000259" key="14">
    <source>
        <dbReference type="Pfam" id="PF13796"/>
    </source>
</evidence>
<dbReference type="InterPro" id="IPR050482">
    <property type="entry name" value="Sensor_HK_TwoCompSys"/>
</dbReference>
<feature type="coiled-coil region" evidence="9">
    <location>
        <begin position="459"/>
        <end position="486"/>
    </location>
</feature>
<dbReference type="GO" id="GO:0005524">
    <property type="term" value="F:ATP binding"/>
    <property type="evidence" value="ECO:0007669"/>
    <property type="project" value="UniProtKB-KW"/>
</dbReference>
<dbReference type="InterPro" id="IPR036890">
    <property type="entry name" value="HATPase_C_sf"/>
</dbReference>
<evidence type="ECO:0000256" key="10">
    <source>
        <dbReference type="SAM" id="MobiDB-lite"/>
    </source>
</evidence>
<dbReference type="PANTHER" id="PTHR24421">
    <property type="entry name" value="NITRATE/NITRITE SENSOR PROTEIN NARX-RELATED"/>
    <property type="match status" value="1"/>
</dbReference>
<proteinExistence type="predicted"/>
<feature type="transmembrane region" description="Helical" evidence="11">
    <location>
        <begin position="340"/>
        <end position="359"/>
    </location>
</feature>
<dbReference type="InterPro" id="IPR003594">
    <property type="entry name" value="HATPase_dom"/>
</dbReference>
<dbReference type="InterPro" id="IPR011712">
    <property type="entry name" value="Sig_transdc_His_kin_sub3_dim/P"/>
</dbReference>
<evidence type="ECO:0000256" key="9">
    <source>
        <dbReference type="SAM" id="Coils"/>
    </source>
</evidence>
<feature type="transmembrane region" description="Helical" evidence="11">
    <location>
        <begin position="185"/>
        <end position="203"/>
    </location>
</feature>
<evidence type="ECO:0000256" key="11">
    <source>
        <dbReference type="SAM" id="Phobius"/>
    </source>
</evidence>
<feature type="domain" description="Putative sensor" evidence="14">
    <location>
        <begin position="28"/>
        <end position="216"/>
    </location>
</feature>
<evidence type="ECO:0000256" key="4">
    <source>
        <dbReference type="ARBA" id="ARBA00022679"/>
    </source>
</evidence>
<sequence length="689" mass="73249">MMDSEAEPRSAKRSRNGIIARLGRDSAYVFPGFFIAIASFVTLLAMFAVGVSTIIIWVGALILPLTLVVASGFADGSRARLRAWGVDFEPVRYRQRDPGFAGWLRLLTDARRWLDFVFELLIAFPLRTITFSIAISWWGIMLGGLTYALWGWSLPTRDMVPHWLLDGMSNGAIPAEISRSYPVEVGFYVIIGAVALVTLPFVMRGLARLDAMIARAALTNGMESSGIASAIRPRTPQPEQDGRPGSPSRRPSNASPNRQAPARTASTERDLLAGSSGMSVVTSAVSPTGWAWIVAGLIAVTTVVISWPLLATVHGLTVIAAMILAIMQASAVLLAVRWPWVGLAVLAATMIGTPLMVAGGGETSMPVPVITMIVHFLLLALVTMRNGWRWGAGYWLAGAAAPIGALLVVGELPLFSAADSGDALIESAMTNLIVLASVGGGVFAVSSSLRQLLLGRAALRQERELSAEEIAKRQELEERNRIAQELHDVVAHSMSVIGVQATTAKYRLEGLDERVTDEFESMGDASRRALTEMRGLLSLLRTGDDAPLAPQPDLAQINTLIEATRYSGATIGFRVGDEPASPRVLAPIIASVPSATGLTAYRTVQEALSNALRHSPGADIDVRLDTDNGALRIRVINGIPDQALVGRDSSGSGLGLSGIRDRVEALGGSVSAGPIEEGGYELSATLPIG</sequence>
<feature type="transmembrane region" description="Helical" evidence="11">
    <location>
        <begin position="289"/>
        <end position="310"/>
    </location>
</feature>
<comment type="caution">
    <text evidence="15">The sequence shown here is derived from an EMBL/GenBank/DDBJ whole genome shotgun (WGS) entry which is preliminary data.</text>
</comment>
<evidence type="ECO:0000259" key="13">
    <source>
        <dbReference type="Pfam" id="PF07730"/>
    </source>
</evidence>
<evidence type="ECO:0000256" key="6">
    <source>
        <dbReference type="ARBA" id="ARBA00022777"/>
    </source>
</evidence>
<evidence type="ECO:0000256" key="1">
    <source>
        <dbReference type="ARBA" id="ARBA00000085"/>
    </source>
</evidence>
<dbReference type="EMBL" id="DXDC01000175">
    <property type="protein sequence ID" value="HIY65834.1"/>
    <property type="molecule type" value="Genomic_DNA"/>
</dbReference>
<evidence type="ECO:0000256" key="8">
    <source>
        <dbReference type="ARBA" id="ARBA00023012"/>
    </source>
</evidence>
<dbReference type="Pfam" id="PF13796">
    <property type="entry name" value="Sensor"/>
    <property type="match status" value="1"/>
</dbReference>
<feature type="domain" description="Signal transduction histidine kinase subgroup 3 dimerisation and phosphoacceptor" evidence="13">
    <location>
        <begin position="478"/>
        <end position="544"/>
    </location>
</feature>
<feature type="domain" description="Histidine kinase/HSP90-like ATPase" evidence="12">
    <location>
        <begin position="600"/>
        <end position="687"/>
    </location>
</feature>
<reference evidence="15" key="2">
    <citation type="submission" date="2021-04" db="EMBL/GenBank/DDBJ databases">
        <authorList>
            <person name="Gilroy R."/>
        </authorList>
    </citation>
    <scope>NUCLEOTIDE SEQUENCE</scope>
    <source>
        <strain evidence="15">ChiGjej1B1-98</strain>
    </source>
</reference>
<evidence type="ECO:0000256" key="2">
    <source>
        <dbReference type="ARBA" id="ARBA00012438"/>
    </source>
</evidence>
<keyword evidence="4" id="KW-0808">Transferase</keyword>
<accession>A0A9D1YU30</accession>
<feature type="region of interest" description="Disordered" evidence="10">
    <location>
        <begin position="228"/>
        <end position="268"/>
    </location>
</feature>
<dbReference type="Gene3D" id="1.20.5.1930">
    <property type="match status" value="1"/>
</dbReference>
<keyword evidence="6" id="KW-0418">Kinase</keyword>
<feature type="transmembrane region" description="Helical" evidence="11">
    <location>
        <begin position="54"/>
        <end position="74"/>
    </location>
</feature>
<dbReference type="AlphaFoldDB" id="A0A9D1YU30"/>
<dbReference type="Pfam" id="PF07730">
    <property type="entry name" value="HisKA_3"/>
    <property type="match status" value="1"/>
</dbReference>
<evidence type="ECO:0000256" key="5">
    <source>
        <dbReference type="ARBA" id="ARBA00022741"/>
    </source>
</evidence>
<dbReference type="GO" id="GO:0000155">
    <property type="term" value="F:phosphorelay sensor kinase activity"/>
    <property type="evidence" value="ECO:0007669"/>
    <property type="project" value="InterPro"/>
</dbReference>
<protein>
    <recommendedName>
        <fullName evidence="2">histidine kinase</fullName>
        <ecNumber evidence="2">2.7.13.3</ecNumber>
    </recommendedName>
</protein>
<reference evidence="15" key="1">
    <citation type="journal article" date="2021" name="PeerJ">
        <title>Extensive microbial diversity within the chicken gut microbiome revealed by metagenomics and culture.</title>
        <authorList>
            <person name="Gilroy R."/>
            <person name="Ravi A."/>
            <person name="Getino M."/>
            <person name="Pursley I."/>
            <person name="Horton D.L."/>
            <person name="Alikhan N.F."/>
            <person name="Baker D."/>
            <person name="Gharbi K."/>
            <person name="Hall N."/>
            <person name="Watson M."/>
            <person name="Adriaenssens E.M."/>
            <person name="Foster-Nyarko E."/>
            <person name="Jarju S."/>
            <person name="Secka A."/>
            <person name="Antonio M."/>
            <person name="Oren A."/>
            <person name="Chaudhuri R.R."/>
            <person name="La Ragione R."/>
            <person name="Hildebrand F."/>
            <person name="Pallen M.J."/>
        </authorList>
    </citation>
    <scope>NUCLEOTIDE SEQUENCE</scope>
    <source>
        <strain evidence="15">ChiGjej1B1-98</strain>
    </source>
</reference>
<gene>
    <name evidence="15" type="ORF">H9830_06100</name>
</gene>
<keyword evidence="7" id="KW-0067">ATP-binding</keyword>
<evidence type="ECO:0000313" key="15">
    <source>
        <dbReference type="EMBL" id="HIY65834.1"/>
    </source>
</evidence>
<dbReference type="PANTHER" id="PTHR24421:SF10">
    <property type="entry name" value="NITRATE_NITRITE SENSOR PROTEIN NARQ"/>
    <property type="match status" value="1"/>
</dbReference>
<keyword evidence="5" id="KW-0547">Nucleotide-binding</keyword>
<keyword evidence="11" id="KW-0812">Transmembrane</keyword>
<keyword evidence="3" id="KW-0597">Phosphoprotein</keyword>
<organism evidence="15 16">
    <name type="scientific">Candidatus Agrococcus pullicola</name>
    <dbReference type="NCBI Taxonomy" id="2838429"/>
    <lineage>
        <taxon>Bacteria</taxon>
        <taxon>Bacillati</taxon>
        <taxon>Actinomycetota</taxon>
        <taxon>Actinomycetes</taxon>
        <taxon>Micrococcales</taxon>
        <taxon>Microbacteriaceae</taxon>
        <taxon>Agrococcus</taxon>
    </lineage>
</organism>